<gene>
    <name evidence="1" type="ORF">MOC_4182</name>
</gene>
<dbReference type="AlphaFoldDB" id="A0A089NX45"/>
<proteinExistence type="predicted"/>
<sequence length="245" mass="25613">MRADAFLAAADALPLASLDALLGSRGLVVVAPHPDDESLGCGGLIAAARASGRPVHLVVVSDGCGSHTQSRLYPPEKLRALREAETQRAGAVLGLGSGDVTFLRLPDAHVPSDGPEADAAAAAVARAAAAIGAGAVFVTWRHDPHCDHKAAAAIVARARPQMPGVRVYEYPVWGWTLPPETEVGPSPTGLRLDVSAYRETKARAVAAHESQTTDLIADDPQGFRLEPAMIDRLCGPYERFVAIPA</sequence>
<organism evidence="1 2">
    <name type="scientific">Methylobacterium oryzae CBMB20</name>
    <dbReference type="NCBI Taxonomy" id="693986"/>
    <lineage>
        <taxon>Bacteria</taxon>
        <taxon>Pseudomonadati</taxon>
        <taxon>Pseudomonadota</taxon>
        <taxon>Alphaproteobacteria</taxon>
        <taxon>Hyphomicrobiales</taxon>
        <taxon>Methylobacteriaceae</taxon>
        <taxon>Methylobacterium</taxon>
    </lineage>
</organism>
<dbReference type="HOGENOM" id="CLU_049311_0_1_5"/>
<reference evidence="1 2" key="1">
    <citation type="journal article" date="2014" name="PLoS ONE">
        <title>Genome Information of Methylobacterium oryzae, a Plant-Probiotic Methylotroph in the Phyllosphere.</title>
        <authorList>
            <person name="Kwak M.J."/>
            <person name="Jeong H."/>
            <person name="Madhaiyan M."/>
            <person name="Lee Y."/>
            <person name="Sa T.M."/>
            <person name="Oh T.K."/>
            <person name="Kim J.F."/>
        </authorList>
    </citation>
    <scope>NUCLEOTIDE SEQUENCE [LARGE SCALE GENOMIC DNA]</scope>
    <source>
        <strain evidence="1 2">CBMB20</strain>
    </source>
</reference>
<dbReference type="InterPro" id="IPR024078">
    <property type="entry name" value="LmbE-like_dom_sf"/>
</dbReference>
<evidence type="ECO:0000313" key="2">
    <source>
        <dbReference type="Proteomes" id="UP000029492"/>
    </source>
</evidence>
<dbReference type="Gene3D" id="3.40.50.10320">
    <property type="entry name" value="LmbE-like"/>
    <property type="match status" value="1"/>
</dbReference>
<name>A0A089NX45_9HYPH</name>
<dbReference type="GO" id="GO:0016811">
    <property type="term" value="F:hydrolase activity, acting on carbon-nitrogen (but not peptide) bonds, in linear amides"/>
    <property type="evidence" value="ECO:0007669"/>
    <property type="project" value="TreeGrafter"/>
</dbReference>
<dbReference type="STRING" id="693986.MOC_4182"/>
<protein>
    <submittedName>
        <fullName evidence="1">LmbE family protein</fullName>
    </submittedName>
</protein>
<dbReference type="PANTHER" id="PTHR12993:SF29">
    <property type="entry name" value="BLR3841 PROTEIN"/>
    <property type="match status" value="1"/>
</dbReference>
<dbReference type="EMBL" id="CP003811">
    <property type="protein sequence ID" value="AIQ91937.1"/>
    <property type="molecule type" value="Genomic_DNA"/>
</dbReference>
<dbReference type="SUPFAM" id="SSF102588">
    <property type="entry name" value="LmbE-like"/>
    <property type="match status" value="1"/>
</dbReference>
<dbReference type="InterPro" id="IPR003737">
    <property type="entry name" value="GlcNAc_PI_deacetylase-related"/>
</dbReference>
<dbReference type="KEGG" id="mor:MOC_4182"/>
<accession>A0A089NX45</accession>
<keyword evidence="2" id="KW-1185">Reference proteome</keyword>
<dbReference type="RefSeq" id="WP_043355972.1">
    <property type="nucleotide sequence ID" value="NZ_CP003811.1"/>
</dbReference>
<dbReference type="PANTHER" id="PTHR12993">
    <property type="entry name" value="N-ACETYLGLUCOSAMINYL-PHOSPHATIDYLINOSITOL DE-N-ACETYLASE-RELATED"/>
    <property type="match status" value="1"/>
</dbReference>
<dbReference type="Pfam" id="PF02585">
    <property type="entry name" value="PIG-L"/>
    <property type="match status" value="1"/>
</dbReference>
<dbReference type="Proteomes" id="UP000029492">
    <property type="component" value="Chromosome"/>
</dbReference>
<evidence type="ECO:0000313" key="1">
    <source>
        <dbReference type="EMBL" id="AIQ91937.1"/>
    </source>
</evidence>
<dbReference type="eggNOG" id="COG2120">
    <property type="taxonomic scope" value="Bacteria"/>
</dbReference>